<sequence>MVHYYVQAVRNFAEALAMMAALIDCYNSKCSVATSALPTTRTEQLIFLNFLAWRPLYHAVCSVCMLVCSSIICSDSW</sequence>
<gene>
    <name evidence="1" type="ORF">BT62DRAFT_428194</name>
</gene>
<proteinExistence type="predicted"/>
<evidence type="ECO:0000313" key="1">
    <source>
        <dbReference type="EMBL" id="KAG7451495.1"/>
    </source>
</evidence>
<dbReference type="AlphaFoldDB" id="A0A9P7W313"/>
<keyword evidence="2" id="KW-1185">Reference proteome</keyword>
<dbReference type="GeneID" id="66103158"/>
<reference evidence="1" key="1">
    <citation type="submission" date="2020-11" db="EMBL/GenBank/DDBJ databases">
        <title>Adaptations for nitrogen fixation in a non-lichenized fungal sporocarp promotes dispersal by wood-feeding termites.</title>
        <authorList>
            <consortium name="DOE Joint Genome Institute"/>
            <person name="Koch R.A."/>
            <person name="Yoon G."/>
            <person name="Arayal U."/>
            <person name="Lail K."/>
            <person name="Amirebrahimi M."/>
            <person name="Labutti K."/>
            <person name="Lipzen A."/>
            <person name="Riley R."/>
            <person name="Barry K."/>
            <person name="Henrissat B."/>
            <person name="Grigoriev I.V."/>
            <person name="Herr J.R."/>
            <person name="Aime M.C."/>
        </authorList>
    </citation>
    <scope>NUCLEOTIDE SEQUENCE</scope>
    <source>
        <strain evidence="1">MCA 3950</strain>
    </source>
</reference>
<comment type="caution">
    <text evidence="1">The sequence shown here is derived from an EMBL/GenBank/DDBJ whole genome shotgun (WGS) entry which is preliminary data.</text>
</comment>
<organism evidence="1 2">
    <name type="scientific">Guyanagaster necrorhizus</name>
    <dbReference type="NCBI Taxonomy" id="856835"/>
    <lineage>
        <taxon>Eukaryota</taxon>
        <taxon>Fungi</taxon>
        <taxon>Dikarya</taxon>
        <taxon>Basidiomycota</taxon>
        <taxon>Agaricomycotina</taxon>
        <taxon>Agaricomycetes</taxon>
        <taxon>Agaricomycetidae</taxon>
        <taxon>Agaricales</taxon>
        <taxon>Marasmiineae</taxon>
        <taxon>Physalacriaceae</taxon>
        <taxon>Guyanagaster</taxon>
    </lineage>
</organism>
<dbReference type="EMBL" id="MU250525">
    <property type="protein sequence ID" value="KAG7451495.1"/>
    <property type="molecule type" value="Genomic_DNA"/>
</dbReference>
<name>A0A9P7W313_9AGAR</name>
<dbReference type="RefSeq" id="XP_043044995.1">
    <property type="nucleotide sequence ID" value="XM_043180862.1"/>
</dbReference>
<dbReference type="Proteomes" id="UP000812287">
    <property type="component" value="Unassembled WGS sequence"/>
</dbReference>
<accession>A0A9P7W313</accession>
<evidence type="ECO:0000313" key="2">
    <source>
        <dbReference type="Proteomes" id="UP000812287"/>
    </source>
</evidence>
<protein>
    <submittedName>
        <fullName evidence="1">Uncharacterized protein</fullName>
    </submittedName>
</protein>